<feature type="compositionally biased region" description="Basic and acidic residues" evidence="1">
    <location>
        <begin position="106"/>
        <end position="117"/>
    </location>
</feature>
<gene>
    <name evidence="2" type="ORF">Pfra01_002281000</name>
</gene>
<organism evidence="2 3">
    <name type="scientific">Phytophthora fragariaefolia</name>
    <dbReference type="NCBI Taxonomy" id="1490495"/>
    <lineage>
        <taxon>Eukaryota</taxon>
        <taxon>Sar</taxon>
        <taxon>Stramenopiles</taxon>
        <taxon>Oomycota</taxon>
        <taxon>Peronosporomycetes</taxon>
        <taxon>Peronosporales</taxon>
        <taxon>Peronosporaceae</taxon>
        <taxon>Phytophthora</taxon>
    </lineage>
</organism>
<feature type="compositionally biased region" description="Basic residues" evidence="1">
    <location>
        <begin position="181"/>
        <end position="190"/>
    </location>
</feature>
<evidence type="ECO:0000313" key="3">
    <source>
        <dbReference type="Proteomes" id="UP001165121"/>
    </source>
</evidence>
<evidence type="ECO:0000256" key="1">
    <source>
        <dbReference type="SAM" id="MobiDB-lite"/>
    </source>
</evidence>
<feature type="region of interest" description="Disordered" evidence="1">
    <location>
        <begin position="1"/>
        <end position="20"/>
    </location>
</feature>
<accession>A0A9W6Y7K5</accession>
<proteinExistence type="predicted"/>
<dbReference type="AlphaFoldDB" id="A0A9W6Y7K5"/>
<dbReference type="EMBL" id="BSXT01003541">
    <property type="protein sequence ID" value="GMF54583.1"/>
    <property type="molecule type" value="Genomic_DNA"/>
</dbReference>
<comment type="caution">
    <text evidence="2">The sequence shown here is derived from an EMBL/GenBank/DDBJ whole genome shotgun (WGS) entry which is preliminary data.</text>
</comment>
<keyword evidence="3" id="KW-1185">Reference proteome</keyword>
<dbReference type="Proteomes" id="UP001165121">
    <property type="component" value="Unassembled WGS sequence"/>
</dbReference>
<feature type="compositionally biased region" description="Basic and acidic residues" evidence="1">
    <location>
        <begin position="1"/>
        <end position="13"/>
    </location>
</feature>
<protein>
    <submittedName>
        <fullName evidence="2">Unnamed protein product</fullName>
    </submittedName>
</protein>
<evidence type="ECO:0000313" key="2">
    <source>
        <dbReference type="EMBL" id="GMF54583.1"/>
    </source>
</evidence>
<reference evidence="2" key="1">
    <citation type="submission" date="2023-04" db="EMBL/GenBank/DDBJ databases">
        <title>Phytophthora fragariaefolia NBRC 109709.</title>
        <authorList>
            <person name="Ichikawa N."/>
            <person name="Sato H."/>
            <person name="Tonouchi N."/>
        </authorList>
    </citation>
    <scope>NUCLEOTIDE SEQUENCE</scope>
    <source>
        <strain evidence="2">NBRC 109709</strain>
    </source>
</reference>
<feature type="compositionally biased region" description="Polar residues" evidence="1">
    <location>
        <begin position="158"/>
        <end position="170"/>
    </location>
</feature>
<sequence length="190" mass="20797">MLRAPESADEKLPRMGGKSAGSQCTWEELYYVLCKPKFAGLLERGLILSFLRELVAELTGPIQEPDWESITDVRMAVLALFGMLRESGDVLAEMGPLAGLVGMVKREAKPPRDDRKVAAKPPLPPQYPSSMGSDSRIESPKRMQTSGHPPQIMRLTAVPTQTETPSSKDNTVPKAWEGAVRKHGKAQSSD</sequence>
<name>A0A9W6Y7K5_9STRA</name>
<feature type="region of interest" description="Disordered" evidence="1">
    <location>
        <begin position="106"/>
        <end position="190"/>
    </location>
</feature>